<accession>A0ABS8D1C7</accession>
<comment type="caution">
    <text evidence="1">The sequence shown here is derived from an EMBL/GenBank/DDBJ whole genome shotgun (WGS) entry which is preliminary data.</text>
</comment>
<evidence type="ECO:0000313" key="1">
    <source>
        <dbReference type="EMBL" id="MCB6181992.1"/>
    </source>
</evidence>
<protein>
    <submittedName>
        <fullName evidence="1">DUF6502 family protein</fullName>
    </submittedName>
</protein>
<organism evidence="1 2">
    <name type="scientific">Leeia speluncae</name>
    <dbReference type="NCBI Taxonomy" id="2884804"/>
    <lineage>
        <taxon>Bacteria</taxon>
        <taxon>Pseudomonadati</taxon>
        <taxon>Pseudomonadota</taxon>
        <taxon>Betaproteobacteria</taxon>
        <taxon>Neisseriales</taxon>
        <taxon>Leeiaceae</taxon>
        <taxon>Leeia</taxon>
    </lineage>
</organism>
<dbReference type="RefSeq" id="WP_227177339.1">
    <property type="nucleotide sequence ID" value="NZ_JAJBZT010000001.1"/>
</dbReference>
<sequence length="299" mass="33625">MTVMNKESSSISPDPVSPPPSRMLRAAAWALRPLVKLLLHRGVMYPEFAEQLKAVFVDVAAKEFPIPGKRDTDSRISVLTGIYRRDVKRIRQELANDQETDVSIADVKATEEMSLSARVVGLWTGLPEFTDQYGMPKPIARLASKGGQISFEALVKRVNRDTHARTLLDEWVRVGAASIDEHNDVHLHIDAFLSGKSLDEKAFYLQHNAHDHLAALTHNLTGQTPVMLERCVIYRGLSEPSIQILAALARTKGMQVLHQVNQRAIELKEVDVGKMDANYRFNFGTYFYHEHSKNGENDE</sequence>
<dbReference type="InterPro" id="IPR045445">
    <property type="entry name" value="DUF6502"/>
</dbReference>
<name>A0ABS8D1C7_9NEIS</name>
<gene>
    <name evidence="1" type="ORF">LIN78_00285</name>
</gene>
<proteinExistence type="predicted"/>
<reference evidence="1" key="1">
    <citation type="submission" date="2021-10" db="EMBL/GenBank/DDBJ databases">
        <title>The complete genome sequence of Leeia sp. TBRC 13508.</title>
        <authorList>
            <person name="Charoenyingcharoen P."/>
            <person name="Yukphan P."/>
        </authorList>
    </citation>
    <scope>NUCLEOTIDE SEQUENCE</scope>
    <source>
        <strain evidence="1">TBRC 13508</strain>
    </source>
</reference>
<dbReference type="Pfam" id="PF20112">
    <property type="entry name" value="DUF6502"/>
    <property type="match status" value="1"/>
</dbReference>
<dbReference type="Proteomes" id="UP001165395">
    <property type="component" value="Unassembled WGS sequence"/>
</dbReference>
<keyword evidence="2" id="KW-1185">Reference proteome</keyword>
<evidence type="ECO:0000313" key="2">
    <source>
        <dbReference type="Proteomes" id="UP001165395"/>
    </source>
</evidence>
<dbReference type="EMBL" id="JAJBZT010000001">
    <property type="protein sequence ID" value="MCB6181992.1"/>
    <property type="molecule type" value="Genomic_DNA"/>
</dbReference>